<keyword evidence="2" id="KW-1185">Reference proteome</keyword>
<organism evidence="1 2">
    <name type="scientific">Scortum barcoo</name>
    <name type="common">barcoo grunter</name>
    <dbReference type="NCBI Taxonomy" id="214431"/>
    <lineage>
        <taxon>Eukaryota</taxon>
        <taxon>Metazoa</taxon>
        <taxon>Chordata</taxon>
        <taxon>Craniata</taxon>
        <taxon>Vertebrata</taxon>
        <taxon>Euteleostomi</taxon>
        <taxon>Actinopterygii</taxon>
        <taxon>Neopterygii</taxon>
        <taxon>Teleostei</taxon>
        <taxon>Neoteleostei</taxon>
        <taxon>Acanthomorphata</taxon>
        <taxon>Eupercaria</taxon>
        <taxon>Centrarchiformes</taxon>
        <taxon>Terapontoidei</taxon>
        <taxon>Terapontidae</taxon>
        <taxon>Scortum</taxon>
    </lineage>
</organism>
<reference evidence="1" key="1">
    <citation type="submission" date="2022-04" db="EMBL/GenBank/DDBJ databases">
        <title>Jade perch genome.</title>
        <authorList>
            <person name="Chao B."/>
        </authorList>
    </citation>
    <scope>NUCLEOTIDE SEQUENCE</scope>
    <source>
        <strain evidence="1">CB-2022</strain>
    </source>
</reference>
<dbReference type="Proteomes" id="UP000831701">
    <property type="component" value="Chromosome 3"/>
</dbReference>
<sequence>MGHWSCSLSVVFFVCGILIRDAHLATVSDVGGHKQRHLLMEDEDPTNSNSTAINNRASVQDSNPSSWQWSFLVAGLGTVVGMSLLILMAVKFRLFHRFLASYRHSLLQETDGVSQYGQDEMPYPSSVVGGMGVMGRTHQDEDDDGFIEDNYIQTSEKDRAEREREEDGDEEGIEDDSDDDLQFTIG</sequence>
<gene>
    <name evidence="1" type="ORF">L3Q82_021703</name>
</gene>
<accession>A0ACB8X4K3</accession>
<name>A0ACB8X4K3_9TELE</name>
<evidence type="ECO:0000313" key="1">
    <source>
        <dbReference type="EMBL" id="KAI3375200.1"/>
    </source>
</evidence>
<evidence type="ECO:0000313" key="2">
    <source>
        <dbReference type="Proteomes" id="UP000831701"/>
    </source>
</evidence>
<dbReference type="EMBL" id="CM041533">
    <property type="protein sequence ID" value="KAI3375200.1"/>
    <property type="molecule type" value="Genomic_DNA"/>
</dbReference>
<protein>
    <submittedName>
        <fullName evidence="1">Uncharacterized protein</fullName>
    </submittedName>
</protein>
<comment type="caution">
    <text evidence="1">The sequence shown here is derived from an EMBL/GenBank/DDBJ whole genome shotgun (WGS) entry which is preliminary data.</text>
</comment>
<proteinExistence type="predicted"/>